<evidence type="ECO:0000313" key="3">
    <source>
        <dbReference type="Proteomes" id="UP001195483"/>
    </source>
</evidence>
<keyword evidence="3" id="KW-1185">Reference proteome</keyword>
<organism evidence="2 3">
    <name type="scientific">Potamilus streckersoni</name>
    <dbReference type="NCBI Taxonomy" id="2493646"/>
    <lineage>
        <taxon>Eukaryota</taxon>
        <taxon>Metazoa</taxon>
        <taxon>Spiralia</taxon>
        <taxon>Lophotrochozoa</taxon>
        <taxon>Mollusca</taxon>
        <taxon>Bivalvia</taxon>
        <taxon>Autobranchia</taxon>
        <taxon>Heteroconchia</taxon>
        <taxon>Palaeoheterodonta</taxon>
        <taxon>Unionida</taxon>
        <taxon>Unionoidea</taxon>
        <taxon>Unionidae</taxon>
        <taxon>Ambleminae</taxon>
        <taxon>Lampsilini</taxon>
        <taxon>Potamilus</taxon>
    </lineage>
</organism>
<reference evidence="2" key="1">
    <citation type="journal article" date="2021" name="Genome Biol. Evol.">
        <title>A High-Quality Reference Genome for a Parasitic Bivalve with Doubly Uniparental Inheritance (Bivalvia: Unionida).</title>
        <authorList>
            <person name="Smith C.H."/>
        </authorList>
    </citation>
    <scope>NUCLEOTIDE SEQUENCE</scope>
    <source>
        <strain evidence="2">CHS0354</strain>
    </source>
</reference>
<name>A0AAE0WEA1_9BIVA</name>
<dbReference type="EMBL" id="JAEAOA010002259">
    <property type="protein sequence ID" value="KAK3610200.1"/>
    <property type="molecule type" value="Genomic_DNA"/>
</dbReference>
<reference evidence="2" key="2">
    <citation type="journal article" date="2021" name="Genome Biol. Evol.">
        <title>Developing a high-quality reference genome for a parasitic bivalve with doubly uniparental inheritance (Bivalvia: Unionida).</title>
        <authorList>
            <person name="Smith C.H."/>
        </authorList>
    </citation>
    <scope>NUCLEOTIDE SEQUENCE</scope>
    <source>
        <strain evidence="2">CHS0354</strain>
        <tissue evidence="2">Mantle</tissue>
    </source>
</reference>
<evidence type="ECO:0000256" key="1">
    <source>
        <dbReference type="SAM" id="MobiDB-lite"/>
    </source>
</evidence>
<feature type="region of interest" description="Disordered" evidence="1">
    <location>
        <begin position="116"/>
        <end position="163"/>
    </location>
</feature>
<feature type="compositionally biased region" description="Basic and acidic residues" evidence="1">
    <location>
        <begin position="140"/>
        <end position="163"/>
    </location>
</feature>
<protein>
    <submittedName>
        <fullName evidence="2">Uncharacterized protein</fullName>
    </submittedName>
</protein>
<dbReference type="Proteomes" id="UP001195483">
    <property type="component" value="Unassembled WGS sequence"/>
</dbReference>
<sequence>MLAKPLSLPKLLLKGKQYLVTLPKLYLEETKKQSQILSPFQIFTSRIQKSNHKSCLPSKSLPQGYKKAITNPRQISNHKSCLPSKSLPRGYKKAITNPVSLPNLYLEETNKQSEIANPKLCPEETKKPNYKSRLPSKSLPRGDKKAITDRKSKAMPRGDKKAITDPVSLPKLLNHITINQNLL</sequence>
<proteinExistence type="predicted"/>
<reference evidence="2" key="3">
    <citation type="submission" date="2023-05" db="EMBL/GenBank/DDBJ databases">
        <authorList>
            <person name="Smith C.H."/>
        </authorList>
    </citation>
    <scope>NUCLEOTIDE SEQUENCE</scope>
    <source>
        <strain evidence="2">CHS0354</strain>
        <tissue evidence="2">Mantle</tissue>
    </source>
</reference>
<gene>
    <name evidence="2" type="ORF">CHS0354_038839</name>
</gene>
<dbReference type="AlphaFoldDB" id="A0AAE0WEA1"/>
<comment type="caution">
    <text evidence="2">The sequence shown here is derived from an EMBL/GenBank/DDBJ whole genome shotgun (WGS) entry which is preliminary data.</text>
</comment>
<accession>A0AAE0WEA1</accession>
<evidence type="ECO:0000313" key="2">
    <source>
        <dbReference type="EMBL" id="KAK3610200.1"/>
    </source>
</evidence>